<keyword evidence="1" id="KW-1133">Transmembrane helix</keyword>
<feature type="transmembrane region" description="Helical" evidence="1">
    <location>
        <begin position="12"/>
        <end position="33"/>
    </location>
</feature>
<name>A0A6L5E4S2_9ENTR</name>
<comment type="caution">
    <text evidence="2">The sequence shown here is derived from an EMBL/GenBank/DDBJ whole genome shotgun (WGS) entry which is preliminary data.</text>
</comment>
<keyword evidence="1" id="KW-0472">Membrane</keyword>
<gene>
    <name evidence="2" type="ORF">GBB84_03310</name>
</gene>
<proteinExistence type="predicted"/>
<reference evidence="2 3" key="1">
    <citation type="submission" date="2019-10" db="EMBL/GenBank/DDBJ databases">
        <title>Characterization of a new Citrobacter species.</title>
        <authorList>
            <person name="Goncalves Ribeiro T."/>
            <person name="Izdebski R."/>
            <person name="Urbanowicz P."/>
            <person name="Carmeli Y."/>
            <person name="Gniadkowski M."/>
            <person name="Peixe L."/>
        </authorList>
    </citation>
    <scope>NUCLEOTIDE SEQUENCE [LARGE SCALE GENOMIC DNA]</scope>
    <source>
        <strain evidence="2 3">NMI7905_11</strain>
    </source>
</reference>
<keyword evidence="1" id="KW-0812">Transmembrane</keyword>
<organism evidence="2 3">
    <name type="scientific">Citrobacter telavivensis</name>
    <dbReference type="NCBI Taxonomy" id="2653932"/>
    <lineage>
        <taxon>Bacteria</taxon>
        <taxon>Pseudomonadati</taxon>
        <taxon>Pseudomonadota</taxon>
        <taxon>Gammaproteobacteria</taxon>
        <taxon>Enterobacterales</taxon>
        <taxon>Enterobacteriaceae</taxon>
        <taxon>Citrobacter</taxon>
    </lineage>
</organism>
<evidence type="ECO:0000313" key="2">
    <source>
        <dbReference type="EMBL" id="MPQ49945.1"/>
    </source>
</evidence>
<protein>
    <submittedName>
        <fullName evidence="2">Uncharacterized protein</fullName>
    </submittedName>
</protein>
<keyword evidence="3" id="KW-1185">Reference proteome</keyword>
<dbReference type="AlphaFoldDB" id="A0A6L5E4S2"/>
<accession>A0A6L5E4S2</accession>
<feature type="transmembrane region" description="Helical" evidence="1">
    <location>
        <begin position="45"/>
        <end position="65"/>
    </location>
</feature>
<dbReference type="Proteomes" id="UP000475079">
    <property type="component" value="Unassembled WGS sequence"/>
</dbReference>
<feature type="transmembrane region" description="Helical" evidence="1">
    <location>
        <begin position="88"/>
        <end position="105"/>
    </location>
</feature>
<sequence length="107" mass="12665">MEQDIIFFSKPWLPVMLYYLMGVIVFIGCYLWYRFIKFHSNTLCRFLFIIVTTLSCVVHIVTGYYDVVGYHGYGNSILRAYYLTDYETIRYGVILFVTLNGLLICRI</sequence>
<dbReference type="EMBL" id="WHIY01000002">
    <property type="protein sequence ID" value="MPQ49945.1"/>
    <property type="molecule type" value="Genomic_DNA"/>
</dbReference>
<evidence type="ECO:0000313" key="3">
    <source>
        <dbReference type="Proteomes" id="UP000475079"/>
    </source>
</evidence>
<dbReference type="RefSeq" id="WP_152402441.1">
    <property type="nucleotide sequence ID" value="NZ_WHIY01000002.1"/>
</dbReference>
<evidence type="ECO:0000256" key="1">
    <source>
        <dbReference type="SAM" id="Phobius"/>
    </source>
</evidence>